<dbReference type="SMART" id="SM00546">
    <property type="entry name" value="CUE"/>
    <property type="match status" value="1"/>
</dbReference>
<dbReference type="Pfam" id="PF02845">
    <property type="entry name" value="CUE"/>
    <property type="match status" value="1"/>
</dbReference>
<gene>
    <name evidence="3" type="ORF">BCR36DRAFT_343002</name>
</gene>
<evidence type="ECO:0000259" key="2">
    <source>
        <dbReference type="PROSITE" id="PS51140"/>
    </source>
</evidence>
<feature type="compositionally biased region" description="Low complexity" evidence="1">
    <location>
        <begin position="764"/>
        <end position="811"/>
    </location>
</feature>
<feature type="region of interest" description="Disordered" evidence="1">
    <location>
        <begin position="723"/>
        <end position="903"/>
    </location>
</feature>
<accession>A0A1Y1VLK7</accession>
<dbReference type="PANTHER" id="PTHR21494">
    <property type="entry name" value="ACTIVATING SIGNAL COINTEGRATOR 1 COMPLEX SUBUNIT 2 ASC-1 COMPLEX SUBUNIT P100"/>
    <property type="match status" value="1"/>
</dbReference>
<feature type="compositionally biased region" description="Low complexity" evidence="1">
    <location>
        <begin position="734"/>
        <end position="747"/>
    </location>
</feature>
<evidence type="ECO:0000256" key="1">
    <source>
        <dbReference type="SAM" id="MobiDB-lite"/>
    </source>
</evidence>
<protein>
    <recommendedName>
        <fullName evidence="2">CUE domain-containing protein</fullName>
    </recommendedName>
</protein>
<organism evidence="3 4">
    <name type="scientific">Piromyces finnis</name>
    <dbReference type="NCBI Taxonomy" id="1754191"/>
    <lineage>
        <taxon>Eukaryota</taxon>
        <taxon>Fungi</taxon>
        <taxon>Fungi incertae sedis</taxon>
        <taxon>Chytridiomycota</taxon>
        <taxon>Chytridiomycota incertae sedis</taxon>
        <taxon>Neocallimastigomycetes</taxon>
        <taxon>Neocallimastigales</taxon>
        <taxon>Neocallimastigaceae</taxon>
        <taxon>Piromyces</taxon>
    </lineage>
</organism>
<dbReference type="AlphaFoldDB" id="A0A1Y1VLK7"/>
<dbReference type="InterPro" id="IPR041800">
    <property type="entry name" value="ASCC2_CUE"/>
</dbReference>
<dbReference type="Gene3D" id="1.10.8.10">
    <property type="entry name" value="DNA helicase RuvA subunit, C-terminal domain"/>
    <property type="match status" value="1"/>
</dbReference>
<feature type="region of interest" description="Disordered" evidence="1">
    <location>
        <begin position="636"/>
        <end position="670"/>
    </location>
</feature>
<name>A0A1Y1VLK7_9FUNG</name>
<reference evidence="3 4" key="2">
    <citation type="submission" date="2016-08" db="EMBL/GenBank/DDBJ databases">
        <title>Pervasive Adenine N6-methylation of Active Genes in Fungi.</title>
        <authorList>
            <consortium name="DOE Joint Genome Institute"/>
            <person name="Mondo S.J."/>
            <person name="Dannebaum R.O."/>
            <person name="Kuo R.C."/>
            <person name="Labutti K."/>
            <person name="Haridas S."/>
            <person name="Kuo A."/>
            <person name="Salamov A."/>
            <person name="Ahrendt S.R."/>
            <person name="Lipzen A."/>
            <person name="Sullivan W."/>
            <person name="Andreopoulos W.B."/>
            <person name="Clum A."/>
            <person name="Lindquist E."/>
            <person name="Daum C."/>
            <person name="Ramamoorthy G.K."/>
            <person name="Gryganskyi A."/>
            <person name="Culley D."/>
            <person name="Magnuson J.K."/>
            <person name="James T.Y."/>
            <person name="O'Malley M.A."/>
            <person name="Stajich J.E."/>
            <person name="Spatafora J.W."/>
            <person name="Visel A."/>
            <person name="Grigoriev I.V."/>
        </authorList>
    </citation>
    <scope>NUCLEOTIDE SEQUENCE [LARGE SCALE GENOMIC DNA]</scope>
    <source>
        <strain evidence="4">finn</strain>
    </source>
</reference>
<dbReference type="PANTHER" id="PTHR21494:SF0">
    <property type="entry name" value="ACTIVATING SIGNAL COINTEGRATOR 1 COMPLEX SUBUNIT 2"/>
    <property type="match status" value="1"/>
</dbReference>
<dbReference type="InterPro" id="IPR003892">
    <property type="entry name" value="CUE"/>
</dbReference>
<feature type="compositionally biased region" description="Basic and acidic residues" evidence="1">
    <location>
        <begin position="812"/>
        <end position="828"/>
    </location>
</feature>
<dbReference type="Proteomes" id="UP000193719">
    <property type="component" value="Unassembled WGS sequence"/>
</dbReference>
<evidence type="ECO:0000313" key="4">
    <source>
        <dbReference type="Proteomes" id="UP000193719"/>
    </source>
</evidence>
<feature type="compositionally biased region" description="Low complexity" evidence="1">
    <location>
        <begin position="829"/>
        <end position="853"/>
    </location>
</feature>
<feature type="compositionally biased region" description="Basic and acidic residues" evidence="1">
    <location>
        <begin position="857"/>
        <end position="871"/>
    </location>
</feature>
<dbReference type="EMBL" id="MCFH01000003">
    <property type="protein sequence ID" value="ORX59173.1"/>
    <property type="molecule type" value="Genomic_DNA"/>
</dbReference>
<dbReference type="InterPro" id="IPR009060">
    <property type="entry name" value="UBA-like_sf"/>
</dbReference>
<dbReference type="SUPFAM" id="SSF46934">
    <property type="entry name" value="UBA-like"/>
    <property type="match status" value="1"/>
</dbReference>
<dbReference type="OrthoDB" id="5577209at2759"/>
<dbReference type="GO" id="GO:0043130">
    <property type="term" value="F:ubiquitin binding"/>
    <property type="evidence" value="ECO:0007669"/>
    <property type="project" value="InterPro"/>
</dbReference>
<dbReference type="PROSITE" id="PS51140">
    <property type="entry name" value="CUE"/>
    <property type="match status" value="1"/>
</dbReference>
<evidence type="ECO:0000313" key="3">
    <source>
        <dbReference type="EMBL" id="ORX59173.1"/>
    </source>
</evidence>
<dbReference type="CDD" id="cd14364">
    <property type="entry name" value="CUE_ASCC2"/>
    <property type="match status" value="1"/>
</dbReference>
<feature type="domain" description="CUE" evidence="2">
    <location>
        <begin position="468"/>
        <end position="511"/>
    </location>
</feature>
<feature type="compositionally biased region" description="Basic and acidic residues" evidence="1">
    <location>
        <begin position="642"/>
        <end position="662"/>
    </location>
</feature>
<dbReference type="InterPro" id="IPR052586">
    <property type="entry name" value="ASCC2"/>
</dbReference>
<reference evidence="3 4" key="1">
    <citation type="submission" date="2016-08" db="EMBL/GenBank/DDBJ databases">
        <title>Genomes of anaerobic fungi encode conserved fungal cellulosomes for biomass hydrolysis.</title>
        <authorList>
            <consortium name="DOE Joint Genome Institute"/>
            <person name="Haitjema C.H."/>
            <person name="Gilmore S.P."/>
            <person name="Henske J.K."/>
            <person name="Solomon K.V."/>
            <person name="De Groot R."/>
            <person name="Kuo A."/>
            <person name="Mondo S.J."/>
            <person name="Salamov A.A."/>
            <person name="Labutti K."/>
            <person name="Zhao Z."/>
            <person name="Chiniquy J."/>
            <person name="Barry K."/>
            <person name="Brewer H.M."/>
            <person name="Purvine S.O."/>
            <person name="Wright A.T."/>
            <person name="Boxma B."/>
            <person name="Van Alen T."/>
            <person name="Hackstein J.H."/>
            <person name="Baker S.E."/>
            <person name="Grigoriev I.V."/>
            <person name="O'Malley M.A."/>
        </authorList>
    </citation>
    <scope>NUCLEOTIDE SEQUENCE [LARGE SCALE GENOMIC DNA]</scope>
    <source>
        <strain evidence="4">finn</strain>
    </source>
</reference>
<keyword evidence="4" id="KW-1185">Reference proteome</keyword>
<proteinExistence type="predicted"/>
<comment type="caution">
    <text evidence="3">The sequence shown here is derived from an EMBL/GenBank/DDBJ whole genome shotgun (WGS) entry which is preliminary data.</text>
</comment>
<dbReference type="STRING" id="1754191.A0A1Y1VLK7"/>
<sequence>MTVSLEKSFVEVDNKKVPALDPTLIKKYSDISLDLYTPYHIAVTLLNNTPLDEQIKSREIYLNKQIGSIKQLLQMNFSTFWNFILNRKEKSNNDIYNSSLQVINFIENYCRGCIEWIQTVKINRQKEKNSQEENWEYIDMPDNICKLESELSQYIFSLVTRISFLEDNNKYNDSVSKENNSWSKQAYELNIKKYNIFSIPFLFDFINLYYESNTRVVREVLSQIINIHPSFNQDIKSSVQLTKKLSEMLTLQIKKLPILLMSADEQFQQLLSAVEEVVQIYSILLEIINNNAVQEVLFKDGSFIKSLILLYQVWCDVPNDSIKSNQGVNNVYMEIVKEFKETALHILFIHLKLNYFDKIMSNIKESSQLCSGLKDLLIEILDITSENSDDAMKKSVYMENSLYIVDFDVRYGLVDELKELINKNQNASFKDIVKNIDLLISQSENQDTRSSINSTHDTNAGFDDEYINRTVLISQVQELFPDLGDGFIDQCLNEFNNNPETVIAKLLDNDLPENIKNLSRTSKRKKINVSIPSEFSKPLPSQLEEMNDKINENPTIDEILKNRRNIFDNDEFDILRNGNVDMSKVILGKKNRGTFEKIFDDKSKVNKERIHSIVNHYDMYDDEYDDTWDGINEFNVNIDNNNDDKDKDAEGDEKTKKQERNDTGGSSDPGVIYKATLMKWLESNPDVFLRNNRKSKYRKQLIDETGMSNEQIEGWYSMYQRNKKKRDEAKNKSKNNNNSNNSKPSSPTESLSDNNKTKVENEKGTNGNANNNNHNRNRSNKSNNGSGNNNNKNQNNNNKNQDNKNRNNNSDNKNKNDDKKNTNEKEGKSNNNKNNNNNNNKNNNNRRNNNNRGNKAKGKDGDNNDSSEKSNKPQYSKKRSDADNHFRKAGRQRKLNFMMGGFE</sequence>